<evidence type="ECO:0000256" key="14">
    <source>
        <dbReference type="SAM" id="MobiDB-lite"/>
    </source>
</evidence>
<feature type="modified residue" description="N6-acetyllysine" evidence="12">
    <location>
        <position position="75"/>
    </location>
</feature>
<dbReference type="PANTHER" id="PTHR11949:SF3">
    <property type="entry name" value="INTERFERON REGULATORY FACTOR 1"/>
    <property type="match status" value="1"/>
</dbReference>
<keyword evidence="8" id="KW-0238">DNA-binding</keyword>
<dbReference type="Gene3D" id="1.10.10.10">
    <property type="entry name" value="Winged helix-like DNA-binding domain superfamily/Winged helix DNA-binding domain"/>
    <property type="match status" value="1"/>
</dbReference>
<evidence type="ECO:0000256" key="9">
    <source>
        <dbReference type="ARBA" id="ARBA00023159"/>
    </source>
</evidence>
<evidence type="ECO:0000256" key="7">
    <source>
        <dbReference type="ARBA" id="ARBA00023015"/>
    </source>
</evidence>
<dbReference type="InterPro" id="IPR017431">
    <property type="entry name" value="IRF1/IRF2"/>
</dbReference>
<feature type="non-terminal residue" evidence="16">
    <location>
        <position position="1"/>
    </location>
</feature>
<keyword evidence="17" id="KW-1185">Reference proteome</keyword>
<dbReference type="SMART" id="SM00348">
    <property type="entry name" value="IRF"/>
    <property type="match status" value="1"/>
</dbReference>
<feature type="region of interest" description="Disordered" evidence="14">
    <location>
        <begin position="110"/>
        <end position="163"/>
    </location>
</feature>
<dbReference type="GO" id="GO:0005634">
    <property type="term" value="C:nucleus"/>
    <property type="evidence" value="ECO:0007669"/>
    <property type="project" value="UniProtKB-SubCell"/>
</dbReference>
<dbReference type="PRINTS" id="PR00267">
    <property type="entry name" value="INTFRNREGFCT"/>
</dbReference>
<organism evidence="16 17">
    <name type="scientific">Eudyptes filholi</name>
    <name type="common">Southern rockhopper penguin</name>
    <dbReference type="NCBI Taxonomy" id="1419345"/>
    <lineage>
        <taxon>Eukaryota</taxon>
        <taxon>Metazoa</taxon>
        <taxon>Chordata</taxon>
        <taxon>Craniata</taxon>
        <taxon>Vertebrata</taxon>
        <taxon>Euteleostomi</taxon>
        <taxon>Archelosauria</taxon>
        <taxon>Archosauria</taxon>
        <taxon>Dinosauria</taxon>
        <taxon>Saurischia</taxon>
        <taxon>Theropoda</taxon>
        <taxon>Coelurosauria</taxon>
        <taxon>Aves</taxon>
        <taxon>Neognathae</taxon>
        <taxon>Neoaves</taxon>
        <taxon>Aequornithes</taxon>
        <taxon>Sphenisciformes</taxon>
        <taxon>Spheniscidae</taxon>
        <taxon>Eudyptes</taxon>
    </lineage>
</organism>
<keyword evidence="9" id="KW-0010">Activator</keyword>
<dbReference type="Proteomes" id="UP000799811">
    <property type="component" value="Unassembled WGS sequence"/>
</dbReference>
<protein>
    <recommendedName>
        <fullName evidence="3">Interferon regulatory factor 1</fullName>
    </recommendedName>
</protein>
<feature type="non-terminal residue" evidence="16">
    <location>
        <position position="328"/>
    </location>
</feature>
<dbReference type="Pfam" id="PF00605">
    <property type="entry name" value="IRF"/>
    <property type="match status" value="1"/>
</dbReference>
<evidence type="ECO:0000256" key="13">
    <source>
        <dbReference type="PIRSR" id="PIRSR038196-2"/>
    </source>
</evidence>
<dbReference type="AlphaFoldDB" id="A0A8K0FGX4"/>
<feature type="cross-link" description="Glycyl lysine isopeptide (Lys-Gly) (interchain with G-Cter in SUMO2)" evidence="13">
    <location>
        <position position="266"/>
    </location>
</feature>
<evidence type="ECO:0000256" key="11">
    <source>
        <dbReference type="ARBA" id="ARBA00023242"/>
    </source>
</evidence>
<dbReference type="InterPro" id="IPR019817">
    <property type="entry name" value="Interferon_reg_fac_CS"/>
</dbReference>
<keyword evidence="5" id="KW-1017">Isopeptide bond</keyword>
<dbReference type="CDD" id="cd00103">
    <property type="entry name" value="IRF"/>
    <property type="match status" value="1"/>
</dbReference>
<evidence type="ECO:0000256" key="6">
    <source>
        <dbReference type="ARBA" id="ARBA00022843"/>
    </source>
</evidence>
<dbReference type="SUPFAM" id="SSF46785">
    <property type="entry name" value="Winged helix' DNA-binding domain"/>
    <property type="match status" value="1"/>
</dbReference>
<feature type="compositionally biased region" description="Basic and acidic residues" evidence="14">
    <location>
        <begin position="117"/>
        <end position="150"/>
    </location>
</feature>
<evidence type="ECO:0000256" key="4">
    <source>
        <dbReference type="ARBA" id="ARBA00022490"/>
    </source>
</evidence>
<dbReference type="PANTHER" id="PTHR11949">
    <property type="entry name" value="INTERFERON REGULATORY FACTOR"/>
    <property type="match status" value="1"/>
</dbReference>
<accession>A0A8K0FGX4</accession>
<dbReference type="EMBL" id="VULK01001908">
    <property type="protein sequence ID" value="KAF1626475.1"/>
    <property type="molecule type" value="Genomic_DNA"/>
</dbReference>
<evidence type="ECO:0000256" key="3">
    <source>
        <dbReference type="ARBA" id="ARBA00013898"/>
    </source>
</evidence>
<keyword evidence="7" id="KW-0805">Transcription regulation</keyword>
<evidence type="ECO:0000256" key="1">
    <source>
        <dbReference type="ARBA" id="ARBA00004123"/>
    </source>
</evidence>
<sequence>MPVSRMRMRPWLEMQINSNQIPGLIWINKDKMIFQIPWKHAAKHGWDMEKDACLFRSWAIHTGGYKVGEKDPDPKTWKANFRCAMNSLPDIEEVKDKSINKGSSAVRVYRMLPPLTKDQKKERKSKSSREARNRSKRKSYEDVRTEESAERLTNTPLPDDHSGYTVHDYAGQEMEVESTSITLDLSSCEVSGSLTDWRSAMEITMADSTNDLYQLQVSPLASSSEGGYFFSPPPVFHRRGSFYHLLFLLQVLEPAQDWHTTSVEGKGFLTNEPGTQTMCSTYSYKEQDEEINTNLGELELRFFDQKSSLDFSWLDTVRPTMQVIPCGL</sequence>
<comment type="subcellular location">
    <subcellularLocation>
        <location evidence="2">Cytoplasm</location>
    </subcellularLocation>
    <subcellularLocation>
        <location evidence="1">Nucleus</location>
    </subcellularLocation>
</comment>
<dbReference type="FunFam" id="1.10.10.10:FF:000065">
    <property type="entry name" value="Interferon regulatory factor"/>
    <property type="match status" value="1"/>
</dbReference>
<reference evidence="16 17" key="1">
    <citation type="journal article" date="2019" name="Gigascience">
        <title>High-coverage genomes to elucidate the evolution of penguins.</title>
        <authorList>
            <person name="Pan H."/>
            <person name="Cole T.L."/>
            <person name="Bi X."/>
            <person name="Fang M."/>
            <person name="Zhou C."/>
            <person name="Yang Z."/>
            <person name="Ksepka D.T."/>
            <person name="Hart T."/>
            <person name="Bouzat J.L."/>
            <person name="Argilla L.S."/>
            <person name="Bertelsen M.F."/>
            <person name="Boersma P.D."/>
            <person name="Bost C.A."/>
            <person name="Cherel Y."/>
            <person name="Dann P."/>
            <person name="Fiddaman S.R."/>
            <person name="Howard P."/>
            <person name="Labuschagne K."/>
            <person name="Mattern T."/>
            <person name="Miller G."/>
            <person name="Parker P."/>
            <person name="Phillips R.A."/>
            <person name="Quillfeldt P."/>
            <person name="Ryan P.G."/>
            <person name="Taylor H."/>
            <person name="Thompson D.R."/>
            <person name="Young M.J."/>
            <person name="Ellegaard M.R."/>
            <person name="Gilbert M.T.P."/>
            <person name="Sinding M.S."/>
            <person name="Pacheco G."/>
            <person name="Shepherd L.D."/>
            <person name="Tennyson A.J.D."/>
            <person name="Grosser S."/>
            <person name="Kay E."/>
            <person name="Nupen L.J."/>
            <person name="Ellenberg U."/>
            <person name="Houston D.M."/>
            <person name="Reeve A.H."/>
            <person name="Johnson K."/>
            <person name="Masello J.F."/>
            <person name="Stracke T."/>
            <person name="McKinlay B."/>
            <person name="Borboroglu P.G."/>
            <person name="Zhang D.X."/>
            <person name="Zhang G."/>
        </authorList>
    </citation>
    <scope>NUCLEOTIDE SEQUENCE [LARGE SCALE GENOMIC DNA]</scope>
    <source>
        <strain evidence="16">GS 12</strain>
    </source>
</reference>
<keyword evidence="10" id="KW-0804">Transcription</keyword>
<evidence type="ECO:0000256" key="2">
    <source>
        <dbReference type="ARBA" id="ARBA00004496"/>
    </source>
</evidence>
<feature type="domain" description="IRF tryptophan pentad repeat" evidence="15">
    <location>
        <begin position="5"/>
        <end position="113"/>
    </location>
</feature>
<keyword evidence="11" id="KW-0539">Nucleus</keyword>
<dbReference type="PROSITE" id="PS00601">
    <property type="entry name" value="IRF_1"/>
    <property type="match status" value="1"/>
</dbReference>
<proteinExistence type="predicted"/>
<name>A0A8K0FGX4_9AVES</name>
<dbReference type="GO" id="GO:0002376">
    <property type="term" value="P:immune system process"/>
    <property type="evidence" value="ECO:0007669"/>
    <property type="project" value="TreeGrafter"/>
</dbReference>
<dbReference type="PIRSF" id="PIRSF038196">
    <property type="entry name" value="IFN_RF1/2"/>
    <property type="match status" value="1"/>
</dbReference>
<dbReference type="InterPro" id="IPR001346">
    <property type="entry name" value="Interferon_reg_fact_DNA-bd_dom"/>
</dbReference>
<evidence type="ECO:0000256" key="12">
    <source>
        <dbReference type="PIRSR" id="PIRSR038196-1"/>
    </source>
</evidence>
<keyword evidence="4" id="KW-0963">Cytoplasm</keyword>
<dbReference type="InterPro" id="IPR036390">
    <property type="entry name" value="WH_DNA-bd_sf"/>
</dbReference>
<dbReference type="PROSITE" id="PS51507">
    <property type="entry name" value="IRF_2"/>
    <property type="match status" value="1"/>
</dbReference>
<evidence type="ECO:0000313" key="17">
    <source>
        <dbReference type="Proteomes" id="UP000799811"/>
    </source>
</evidence>
<evidence type="ECO:0000259" key="15">
    <source>
        <dbReference type="PROSITE" id="PS51507"/>
    </source>
</evidence>
<comment type="caution">
    <text evidence="16">The sequence shown here is derived from an EMBL/GenBank/DDBJ whole genome shotgun (WGS) entry which is preliminary data.</text>
</comment>
<evidence type="ECO:0000313" key="16">
    <source>
        <dbReference type="EMBL" id="KAF1626475.1"/>
    </source>
</evidence>
<evidence type="ECO:0000256" key="5">
    <source>
        <dbReference type="ARBA" id="ARBA00022499"/>
    </source>
</evidence>
<dbReference type="InterPro" id="IPR036388">
    <property type="entry name" value="WH-like_DNA-bd_sf"/>
</dbReference>
<dbReference type="GO" id="GO:0005737">
    <property type="term" value="C:cytoplasm"/>
    <property type="evidence" value="ECO:0007669"/>
    <property type="project" value="UniProtKB-SubCell"/>
</dbReference>
<keyword evidence="6" id="KW-0832">Ubl conjugation</keyword>
<evidence type="ECO:0000256" key="8">
    <source>
        <dbReference type="ARBA" id="ARBA00023125"/>
    </source>
</evidence>
<dbReference type="GO" id="GO:0000981">
    <property type="term" value="F:DNA-binding transcription factor activity, RNA polymerase II-specific"/>
    <property type="evidence" value="ECO:0007669"/>
    <property type="project" value="TreeGrafter"/>
</dbReference>
<evidence type="ECO:0000256" key="10">
    <source>
        <dbReference type="ARBA" id="ARBA00023163"/>
    </source>
</evidence>
<gene>
    <name evidence="16" type="primary">IRF1</name>
    <name evidence="16" type="ORF">FQV13_0001597</name>
</gene>
<feature type="modified residue" description="N6-acetyllysine" evidence="12">
    <location>
        <position position="78"/>
    </location>
</feature>
<dbReference type="GO" id="GO:0000978">
    <property type="term" value="F:RNA polymerase II cis-regulatory region sequence-specific DNA binding"/>
    <property type="evidence" value="ECO:0007669"/>
    <property type="project" value="TreeGrafter"/>
</dbReference>